<proteinExistence type="predicted"/>
<dbReference type="EMBL" id="PGFG01000001">
    <property type="protein sequence ID" value="PJJ76185.1"/>
    <property type="molecule type" value="Genomic_DNA"/>
</dbReference>
<comment type="caution">
    <text evidence="1">The sequence shown here is derived from an EMBL/GenBank/DDBJ whole genome shotgun (WGS) entry which is preliminary data.</text>
</comment>
<evidence type="ECO:0000313" key="1">
    <source>
        <dbReference type="EMBL" id="PJJ76185.1"/>
    </source>
</evidence>
<sequence>MVPFRKFDPHEAVNDRTIRHEGQICWKRLLHLPDSEVDKQAFVPWGNKTCDATGEAKPDTPNNYIR</sequence>
<evidence type="ECO:0000313" key="2">
    <source>
        <dbReference type="Proteomes" id="UP000230000"/>
    </source>
</evidence>
<organism evidence="1 2">
    <name type="scientific">Thermoflavifilum aggregans</name>
    <dbReference type="NCBI Taxonomy" id="454188"/>
    <lineage>
        <taxon>Bacteria</taxon>
        <taxon>Pseudomonadati</taxon>
        <taxon>Bacteroidota</taxon>
        <taxon>Chitinophagia</taxon>
        <taxon>Chitinophagales</taxon>
        <taxon>Chitinophagaceae</taxon>
        <taxon>Thermoflavifilum</taxon>
    </lineage>
</organism>
<accession>A0A2M9CWC7</accession>
<dbReference type="AlphaFoldDB" id="A0A2M9CWC7"/>
<keyword evidence="2" id="KW-1185">Reference proteome</keyword>
<protein>
    <submittedName>
        <fullName evidence="1">Uncharacterized protein</fullName>
    </submittedName>
</protein>
<name>A0A2M9CWC7_9BACT</name>
<reference evidence="1 2" key="1">
    <citation type="submission" date="2017-11" db="EMBL/GenBank/DDBJ databases">
        <title>Genomic Encyclopedia of Archaeal and Bacterial Type Strains, Phase II (KMG-II): From Individual Species to Whole Genera.</title>
        <authorList>
            <person name="Goeker M."/>
        </authorList>
    </citation>
    <scope>NUCLEOTIDE SEQUENCE [LARGE SCALE GENOMIC DNA]</scope>
    <source>
        <strain evidence="1 2">DSM 27268</strain>
    </source>
</reference>
<dbReference type="Proteomes" id="UP000230000">
    <property type="component" value="Unassembled WGS sequence"/>
</dbReference>
<gene>
    <name evidence="1" type="ORF">BXY57_1791</name>
</gene>